<dbReference type="PANTHER" id="PTHR33055:SF13">
    <property type="entry name" value="TRANSPOSASE"/>
    <property type="match status" value="1"/>
</dbReference>
<dbReference type="InterPro" id="IPR047650">
    <property type="entry name" value="Transpos_IS110"/>
</dbReference>
<dbReference type="KEGG" id="paru:CYR75_12030"/>
<organism evidence="3 4">
    <name type="scientific">Paracoccus jeotgali</name>
    <dbReference type="NCBI Taxonomy" id="2065379"/>
    <lineage>
        <taxon>Bacteria</taxon>
        <taxon>Pseudomonadati</taxon>
        <taxon>Pseudomonadota</taxon>
        <taxon>Alphaproteobacteria</taxon>
        <taxon>Rhodobacterales</taxon>
        <taxon>Paracoccaceae</taxon>
        <taxon>Paracoccus</taxon>
    </lineage>
</organism>
<name>A0A2K9MGY5_9RHOB</name>
<dbReference type="Proteomes" id="UP000234882">
    <property type="component" value="Chromosome"/>
</dbReference>
<dbReference type="GO" id="GO:0004803">
    <property type="term" value="F:transposase activity"/>
    <property type="evidence" value="ECO:0007669"/>
    <property type="project" value="InterPro"/>
</dbReference>
<proteinExistence type="predicted"/>
<dbReference type="NCBIfam" id="NF033542">
    <property type="entry name" value="transpos_IS110"/>
    <property type="match status" value="1"/>
</dbReference>
<dbReference type="InterPro" id="IPR003346">
    <property type="entry name" value="Transposase_20"/>
</dbReference>
<dbReference type="InterPro" id="IPR002525">
    <property type="entry name" value="Transp_IS110-like_N"/>
</dbReference>
<dbReference type="GO" id="GO:0006313">
    <property type="term" value="P:DNA transposition"/>
    <property type="evidence" value="ECO:0007669"/>
    <property type="project" value="InterPro"/>
</dbReference>
<dbReference type="Pfam" id="PF02371">
    <property type="entry name" value="Transposase_20"/>
    <property type="match status" value="1"/>
</dbReference>
<dbReference type="Pfam" id="PF01548">
    <property type="entry name" value="DEDD_Tnp_IS110"/>
    <property type="match status" value="1"/>
</dbReference>
<dbReference type="OrthoDB" id="8261795at2"/>
<evidence type="ECO:0000313" key="3">
    <source>
        <dbReference type="EMBL" id="AUM74911.1"/>
    </source>
</evidence>
<evidence type="ECO:0000313" key="4">
    <source>
        <dbReference type="Proteomes" id="UP000234882"/>
    </source>
</evidence>
<dbReference type="RefSeq" id="WP_101500256.1">
    <property type="nucleotide sequence ID" value="NZ_CP025583.1"/>
</dbReference>
<accession>A0A2K9MGY5</accession>
<feature type="domain" description="Transposase IS116/IS110/IS902 C-terminal" evidence="2">
    <location>
        <begin position="234"/>
        <end position="317"/>
    </location>
</feature>
<protein>
    <submittedName>
        <fullName evidence="3">IS110 family transposase</fullName>
    </submittedName>
</protein>
<dbReference type="AlphaFoldDB" id="A0A2K9MGY5"/>
<gene>
    <name evidence="3" type="ORF">CYR75_12030</name>
</gene>
<evidence type="ECO:0000259" key="1">
    <source>
        <dbReference type="Pfam" id="PF01548"/>
    </source>
</evidence>
<dbReference type="PANTHER" id="PTHR33055">
    <property type="entry name" value="TRANSPOSASE FOR INSERTION SEQUENCE ELEMENT IS1111A"/>
    <property type="match status" value="1"/>
</dbReference>
<sequence length="364" mass="39837">MVKKATRLVRFVEAVEDQPVVVGLDVHKKTYSVALFSSQDGQVESYTCPAGEAALAAQLSGLGCKIEHVVYETGPTGFALARTLVAAGFKVSVVAASRIPRGYAAAAKNDRLDAVKLATYFARGLLRSVAIPTVEQEGYRALVRRRKRVAESRGKIKQKIKGFLLASGIGEPQSIQKWSLAASADLSALDMPPEHRMSLASMVREYLFLLSEDKMLRAEIRTATKRMHAERFAHLTSVVGVGETAASNFLAELFSPERFNRPEEVTSYLGLAPVVSQSGGSQARARIRPVGQKRLRGILIEAAWQWTWRDPEAKELYNRHFAKHGIGQKAIVAVARKLAIKLWRMAVEIPPASMEGAARGAWSG</sequence>
<feature type="domain" description="Transposase IS110-like N-terminal" evidence="1">
    <location>
        <begin position="22"/>
        <end position="164"/>
    </location>
</feature>
<keyword evidence="4" id="KW-1185">Reference proteome</keyword>
<evidence type="ECO:0000259" key="2">
    <source>
        <dbReference type="Pfam" id="PF02371"/>
    </source>
</evidence>
<dbReference type="EMBL" id="CP025583">
    <property type="protein sequence ID" value="AUM74911.1"/>
    <property type="molecule type" value="Genomic_DNA"/>
</dbReference>
<dbReference type="GO" id="GO:0003677">
    <property type="term" value="F:DNA binding"/>
    <property type="evidence" value="ECO:0007669"/>
    <property type="project" value="InterPro"/>
</dbReference>
<reference evidence="4" key="1">
    <citation type="submission" date="2017-12" db="EMBL/GenBank/DDBJ databases">
        <title>Genomic analysis of Paracoccus sp. CBA4604.</title>
        <authorList>
            <person name="Roh S.W."/>
            <person name="Kim J.Y."/>
            <person name="Kim J.S."/>
        </authorList>
    </citation>
    <scope>NUCLEOTIDE SEQUENCE [LARGE SCALE GENOMIC DNA]</scope>
    <source>
        <strain evidence="4">CBA4604</strain>
    </source>
</reference>